<feature type="chain" id="PRO_5045614689" evidence="1">
    <location>
        <begin position="36"/>
        <end position="310"/>
    </location>
</feature>
<evidence type="ECO:0000313" key="3">
    <source>
        <dbReference type="EMBL" id="MFC7277279.1"/>
    </source>
</evidence>
<gene>
    <name evidence="3" type="ORF">ACFQS1_25080</name>
</gene>
<evidence type="ECO:0000259" key="2">
    <source>
        <dbReference type="Pfam" id="PF14517"/>
    </source>
</evidence>
<sequence>MHKFTGAPRRLLSLAIIAVLAITAALVATAGPASAARTKNLVLNGQHGNFALITPNGDLYIGYRTGWATEYLNQSSWIGPVKRGEGWDRFSHVAMVGVGMTYDNLFVAIDTSGSDAGVYVYYWHQGTLSWDGPRYVAALSNSGWSGVSKLISGGHGTVIPGLPAAAYFYTITGNGDLYWHRWDGDYYGGWNTTPKVIGGGWGGFPFVTAMYDGTFWAAQTDGQLLWYQRHAVAYNGGDYWMNDGAAKVVGSGWYGGPCGFQTVLSGGSGVIHAVDSAGRLRYFRHPGSTYGTPDWDPVPLCGATIGTGWM</sequence>
<proteinExistence type="predicted"/>
<feature type="signal peptide" evidence="1">
    <location>
        <begin position="1"/>
        <end position="35"/>
    </location>
</feature>
<protein>
    <submittedName>
        <fullName evidence="3">Tachylectin-related carbohydrate-binding protein</fullName>
    </submittedName>
</protein>
<keyword evidence="4" id="KW-1185">Reference proteome</keyword>
<evidence type="ECO:0000256" key="1">
    <source>
        <dbReference type="SAM" id="SignalP"/>
    </source>
</evidence>
<keyword evidence="1" id="KW-0732">Signal</keyword>
<accession>A0ABW2HWL7</accession>
<dbReference type="Gene3D" id="2.115.10.10">
    <property type="entry name" value="Tachylectin 2"/>
    <property type="match status" value="1"/>
</dbReference>
<dbReference type="Proteomes" id="UP001596548">
    <property type="component" value="Unassembled WGS sequence"/>
</dbReference>
<comment type="caution">
    <text evidence="3">The sequence shown here is derived from an EMBL/GenBank/DDBJ whole genome shotgun (WGS) entry which is preliminary data.</text>
</comment>
<dbReference type="InterPro" id="IPR023294">
    <property type="entry name" value="Tachylectin2"/>
</dbReference>
<reference evidence="4" key="1">
    <citation type="journal article" date="2019" name="Int. J. Syst. Evol. Microbiol.">
        <title>The Global Catalogue of Microorganisms (GCM) 10K type strain sequencing project: providing services to taxonomists for standard genome sequencing and annotation.</title>
        <authorList>
            <consortium name="The Broad Institute Genomics Platform"/>
            <consortium name="The Broad Institute Genome Sequencing Center for Infectious Disease"/>
            <person name="Wu L."/>
            <person name="Ma J."/>
        </authorList>
    </citation>
    <scope>NUCLEOTIDE SEQUENCE [LARGE SCALE GENOMIC DNA]</scope>
    <source>
        <strain evidence="4">XZYJT-10</strain>
    </source>
</reference>
<evidence type="ECO:0000313" key="4">
    <source>
        <dbReference type="Proteomes" id="UP001596548"/>
    </source>
</evidence>
<dbReference type="RefSeq" id="WP_378972650.1">
    <property type="nucleotide sequence ID" value="NZ_JBHTBJ010000021.1"/>
</dbReference>
<dbReference type="EMBL" id="JBHTBJ010000021">
    <property type="protein sequence ID" value="MFC7277279.1"/>
    <property type="molecule type" value="Genomic_DNA"/>
</dbReference>
<organism evidence="3 4">
    <name type="scientific">Paractinoplanes rhizophilus</name>
    <dbReference type="NCBI Taxonomy" id="1416877"/>
    <lineage>
        <taxon>Bacteria</taxon>
        <taxon>Bacillati</taxon>
        <taxon>Actinomycetota</taxon>
        <taxon>Actinomycetes</taxon>
        <taxon>Micromonosporales</taxon>
        <taxon>Micromonosporaceae</taxon>
        <taxon>Paractinoplanes</taxon>
    </lineage>
</organism>
<name>A0ABW2HWL7_9ACTN</name>
<feature type="domain" description="Tachylectin 2" evidence="2">
    <location>
        <begin position="168"/>
        <end position="309"/>
    </location>
</feature>
<dbReference type="Pfam" id="PF14517">
    <property type="entry name" value="Tachylectin"/>
    <property type="match status" value="1"/>
</dbReference>